<dbReference type="EMBL" id="MCFL01000020">
    <property type="protein sequence ID" value="ORZ35912.1"/>
    <property type="molecule type" value="Genomic_DNA"/>
</dbReference>
<gene>
    <name evidence="1" type="ORF">BCR44DRAFT_1433748</name>
</gene>
<dbReference type="Proteomes" id="UP000193411">
    <property type="component" value="Unassembled WGS sequence"/>
</dbReference>
<sequence>MHVARSRRSSLDWATTSFERRSGKWAAVKREFDGKAAQCCWWGGRGRTAAAGERQQQPVI</sequence>
<evidence type="ECO:0000313" key="1">
    <source>
        <dbReference type="EMBL" id="ORZ35912.1"/>
    </source>
</evidence>
<protein>
    <submittedName>
        <fullName evidence="1">Uncharacterized protein</fullName>
    </submittedName>
</protein>
<organism evidence="1 2">
    <name type="scientific">Catenaria anguillulae PL171</name>
    <dbReference type="NCBI Taxonomy" id="765915"/>
    <lineage>
        <taxon>Eukaryota</taxon>
        <taxon>Fungi</taxon>
        <taxon>Fungi incertae sedis</taxon>
        <taxon>Blastocladiomycota</taxon>
        <taxon>Blastocladiomycetes</taxon>
        <taxon>Blastocladiales</taxon>
        <taxon>Catenariaceae</taxon>
        <taxon>Catenaria</taxon>
    </lineage>
</organism>
<feature type="non-terminal residue" evidence="1">
    <location>
        <position position="60"/>
    </location>
</feature>
<accession>A0A1Y2HS06</accession>
<reference evidence="1 2" key="1">
    <citation type="submission" date="2016-07" db="EMBL/GenBank/DDBJ databases">
        <title>Pervasive Adenine N6-methylation of Active Genes in Fungi.</title>
        <authorList>
            <consortium name="DOE Joint Genome Institute"/>
            <person name="Mondo S.J."/>
            <person name="Dannebaum R.O."/>
            <person name="Kuo R.C."/>
            <person name="Labutti K."/>
            <person name="Haridas S."/>
            <person name="Kuo A."/>
            <person name="Salamov A."/>
            <person name="Ahrendt S.R."/>
            <person name="Lipzen A."/>
            <person name="Sullivan W."/>
            <person name="Andreopoulos W.B."/>
            <person name="Clum A."/>
            <person name="Lindquist E."/>
            <person name="Daum C."/>
            <person name="Ramamoorthy G.K."/>
            <person name="Gryganskyi A."/>
            <person name="Culley D."/>
            <person name="Magnuson J.K."/>
            <person name="James T.Y."/>
            <person name="O'Malley M.A."/>
            <person name="Stajich J.E."/>
            <person name="Spatafora J.W."/>
            <person name="Visel A."/>
            <person name="Grigoriev I.V."/>
        </authorList>
    </citation>
    <scope>NUCLEOTIDE SEQUENCE [LARGE SCALE GENOMIC DNA]</scope>
    <source>
        <strain evidence="1 2">PL171</strain>
    </source>
</reference>
<comment type="caution">
    <text evidence="1">The sequence shown here is derived from an EMBL/GenBank/DDBJ whole genome shotgun (WGS) entry which is preliminary data.</text>
</comment>
<name>A0A1Y2HS06_9FUNG</name>
<dbReference type="AlphaFoldDB" id="A0A1Y2HS06"/>
<proteinExistence type="predicted"/>
<evidence type="ECO:0000313" key="2">
    <source>
        <dbReference type="Proteomes" id="UP000193411"/>
    </source>
</evidence>
<keyword evidence="2" id="KW-1185">Reference proteome</keyword>